<feature type="transmembrane region" description="Helical" evidence="1">
    <location>
        <begin position="60"/>
        <end position="81"/>
    </location>
</feature>
<dbReference type="Proteomes" id="UP000887575">
    <property type="component" value="Unassembled WGS sequence"/>
</dbReference>
<keyword evidence="2" id="KW-1185">Reference proteome</keyword>
<keyword evidence="1" id="KW-1133">Transmembrane helix</keyword>
<feature type="transmembrane region" description="Helical" evidence="1">
    <location>
        <begin position="101"/>
        <end position="118"/>
    </location>
</feature>
<reference evidence="3" key="1">
    <citation type="submission" date="2024-02" db="UniProtKB">
        <authorList>
            <consortium name="WormBaseParasite"/>
        </authorList>
    </citation>
    <scope>IDENTIFICATION</scope>
</reference>
<accession>A0AAF3F9Y3</accession>
<dbReference type="WBParaSite" id="MBELARI_LOCUS3409">
    <property type="protein sequence ID" value="MBELARI_LOCUS3409"/>
    <property type="gene ID" value="MBELARI_LOCUS3409"/>
</dbReference>
<keyword evidence="1" id="KW-0472">Membrane</keyword>
<evidence type="ECO:0000313" key="3">
    <source>
        <dbReference type="WBParaSite" id="MBELARI_LOCUS3409"/>
    </source>
</evidence>
<sequence>MLVKRGQMSNLLGNESHPRVSLEHFDEFIRDDYVPEFIKMEKELFDDHGTNGSSINASTMAYIGGTAVGVIIAVALIGFALLKLRKISQMMRFKHSLRTKLWMIFLAITISGIIFFISQSQRDRASDSMAPSKKNSIRLAEAQSFVHQMKVPKFRGKYCWNGECFVVSDLWRNTAPDHRARVGALT</sequence>
<protein>
    <submittedName>
        <fullName evidence="3">Uncharacterized protein</fullName>
    </submittedName>
</protein>
<dbReference type="AlphaFoldDB" id="A0AAF3F9Y3"/>
<evidence type="ECO:0000256" key="1">
    <source>
        <dbReference type="SAM" id="Phobius"/>
    </source>
</evidence>
<evidence type="ECO:0000313" key="2">
    <source>
        <dbReference type="Proteomes" id="UP000887575"/>
    </source>
</evidence>
<name>A0AAF3F9Y3_9BILA</name>
<keyword evidence="1" id="KW-0812">Transmembrane</keyword>
<proteinExistence type="predicted"/>
<organism evidence="2 3">
    <name type="scientific">Mesorhabditis belari</name>
    <dbReference type="NCBI Taxonomy" id="2138241"/>
    <lineage>
        <taxon>Eukaryota</taxon>
        <taxon>Metazoa</taxon>
        <taxon>Ecdysozoa</taxon>
        <taxon>Nematoda</taxon>
        <taxon>Chromadorea</taxon>
        <taxon>Rhabditida</taxon>
        <taxon>Rhabditina</taxon>
        <taxon>Rhabditomorpha</taxon>
        <taxon>Rhabditoidea</taxon>
        <taxon>Rhabditidae</taxon>
        <taxon>Mesorhabditinae</taxon>
        <taxon>Mesorhabditis</taxon>
    </lineage>
</organism>